<evidence type="ECO:0000313" key="8">
    <source>
        <dbReference type="Proteomes" id="UP000298327"/>
    </source>
</evidence>
<evidence type="ECO:0000256" key="3">
    <source>
        <dbReference type="SAM" id="Phobius"/>
    </source>
</evidence>
<dbReference type="CDD" id="cd18808">
    <property type="entry name" value="SF1_C_Upf1"/>
    <property type="match status" value="1"/>
</dbReference>
<accession>A0A4Y9Z7C7</accession>
<keyword evidence="1" id="KW-0175">Coiled coil</keyword>
<feature type="transmembrane region" description="Helical" evidence="3">
    <location>
        <begin position="178"/>
        <end position="196"/>
    </location>
</feature>
<dbReference type="Gene3D" id="3.40.50.300">
    <property type="entry name" value="P-loop containing nucleotide triphosphate hydrolases"/>
    <property type="match status" value="2"/>
</dbReference>
<keyword evidence="3" id="KW-0812">Transmembrane</keyword>
<keyword evidence="3" id="KW-0472">Membrane</keyword>
<dbReference type="OrthoDB" id="6513042at2759"/>
<dbReference type="InterPro" id="IPR041679">
    <property type="entry name" value="DNA2/NAM7-like_C"/>
</dbReference>
<keyword evidence="8" id="KW-1185">Reference proteome</keyword>
<dbReference type="STRING" id="205917.A0A4Y9Z7C7"/>
<evidence type="ECO:0008006" key="9">
    <source>
        <dbReference type="Google" id="ProtNLM"/>
    </source>
</evidence>
<dbReference type="InterPro" id="IPR047187">
    <property type="entry name" value="SF1_C_Upf1"/>
</dbReference>
<feature type="domain" description="DNA2/NAM7 helicase helicase" evidence="5">
    <location>
        <begin position="594"/>
        <end position="832"/>
    </location>
</feature>
<evidence type="ECO:0000259" key="6">
    <source>
        <dbReference type="Pfam" id="PF13087"/>
    </source>
</evidence>
<evidence type="ECO:0000313" key="7">
    <source>
        <dbReference type="EMBL" id="TFY70422.1"/>
    </source>
</evidence>
<dbReference type="InterPro" id="IPR041677">
    <property type="entry name" value="DNA2/NAM7_AAA_11"/>
</dbReference>
<feature type="signal peptide" evidence="4">
    <location>
        <begin position="1"/>
        <end position="19"/>
    </location>
</feature>
<sequence>MRSAFLIAFFIALAGRVLALQVSIGGTVGNISATDFLKVNDAKLVSDCSSNCTAGNQALQVNAFNTGCTDDNCFCSNATITAITSCQQCMLTTLIAQNRKRTLALVQRPPVNITVPATLAAIAPPTDFDGPQSLTLNTGTTVVAVIAGTVLGVTLIYISRNCASKLQKSHRVLVSRPLFISSFVPLAVKLASIFWADVRLVFRNAAASVEQRTCAGQGQYARAAPDGCSQQRSYASASTHASASARANAHRPAQTPKTSVRSASHAALPKDLISDLLVDSSLHAVPAMVHEEDLGLAPVKASRYDWRQRALSRVKTQIPHDDAGRRRYPKRVEPQCVSVEPGAPFHDEIQAYRERFLPLLAAEQAEEEAVLKERLANWPVERLQEEGYCVTGMTGFWMDMRRFERPVATFQLGPGMLLPENRFENGVQVLVTRLDPLKEVPIRGSVFSRTPTQLQVSFPEMFDDLDSGQWRLDIGLHNMVYERMRTAISQLNQDPAEQEAYVTSRNRQLILQGTHLRDVLLRSFSPALPAHQHVPVQAADDPTYVAHETLEHPSRMAGDTEGVFRDDVRIQSWARRYALPDPVRIEGDPIMEGLNPTQVRAVAMMVGQRASLVQGPPGTGKTRTIIEAIRLLKVHFQVSFPILVCTYTNAAVDNLLAGLVSAGVKPLRVGYSGKVEASLQEHNLEAKLESHYLRPELQKVTADKELLQQRMRMLNQEIQKVQLAKRADLVRRLERMEAESVKLERQLRAVGRKLYALKQEMLADIVEQADVICTTCITSACMALRVVDFPVVFLDEASMSTEPASLIPIMKGSQHVALIGDHKQLPPVIVSREAQVRGLGISLFERLTEEGAVPTIMLDLQYRMHPAISRFPSSEFYNFSLLDGTVDASGKIPSHLHPPLSMHLPPNPTTGHTPSVVFLDHGGAESFKDRSRVNWTEAHVVCSVIEDLLLSNEGLRGEDIGVIAPYVAQIALLTRFLNVDAKYASRFKAVLGEQRAMQVGKVEVKTVDGFEGREKAIIVFSTVRNNAGGYIGFLADRRRLNVGLTRAKRGLFV</sequence>
<evidence type="ECO:0000256" key="1">
    <source>
        <dbReference type="SAM" id="Coils"/>
    </source>
</evidence>
<dbReference type="Pfam" id="PF13087">
    <property type="entry name" value="AAA_12"/>
    <property type="match status" value="1"/>
</dbReference>
<keyword evidence="3" id="KW-1133">Transmembrane helix</keyword>
<evidence type="ECO:0000256" key="2">
    <source>
        <dbReference type="SAM" id="MobiDB-lite"/>
    </source>
</evidence>
<dbReference type="PANTHER" id="PTHR10887">
    <property type="entry name" value="DNA2/NAM7 HELICASE FAMILY"/>
    <property type="match status" value="1"/>
</dbReference>
<feature type="transmembrane region" description="Helical" evidence="3">
    <location>
        <begin position="139"/>
        <end position="158"/>
    </location>
</feature>
<dbReference type="Pfam" id="PF13086">
    <property type="entry name" value="AAA_11"/>
    <property type="match status" value="1"/>
</dbReference>
<feature type="coiled-coil region" evidence="1">
    <location>
        <begin position="697"/>
        <end position="753"/>
    </location>
</feature>
<reference evidence="7 8" key="1">
    <citation type="submission" date="2019-02" db="EMBL/GenBank/DDBJ databases">
        <title>Genome sequencing of the rare red list fungi Dentipellis fragilis.</title>
        <authorList>
            <person name="Buettner E."/>
            <person name="Kellner H."/>
        </authorList>
    </citation>
    <scope>NUCLEOTIDE SEQUENCE [LARGE SCALE GENOMIC DNA]</scope>
    <source>
        <strain evidence="7 8">DSM 105465</strain>
    </source>
</reference>
<evidence type="ECO:0000259" key="5">
    <source>
        <dbReference type="Pfam" id="PF13086"/>
    </source>
</evidence>
<keyword evidence="4" id="KW-0732">Signal</keyword>
<dbReference type="SUPFAM" id="SSF52540">
    <property type="entry name" value="P-loop containing nucleoside triphosphate hydrolases"/>
    <property type="match status" value="1"/>
</dbReference>
<dbReference type="GO" id="GO:0005737">
    <property type="term" value="C:cytoplasm"/>
    <property type="evidence" value="ECO:0007669"/>
    <property type="project" value="TreeGrafter"/>
</dbReference>
<feature type="compositionally biased region" description="Low complexity" evidence="2">
    <location>
        <begin position="232"/>
        <end position="253"/>
    </location>
</feature>
<dbReference type="GO" id="GO:0000184">
    <property type="term" value="P:nuclear-transcribed mRNA catabolic process, nonsense-mediated decay"/>
    <property type="evidence" value="ECO:0007669"/>
    <property type="project" value="TreeGrafter"/>
</dbReference>
<feature type="chain" id="PRO_5021433732" description="AAA+ ATPase domain-containing protein" evidence="4">
    <location>
        <begin position="20"/>
        <end position="1053"/>
    </location>
</feature>
<dbReference type="InterPro" id="IPR045055">
    <property type="entry name" value="DNA2/NAM7-like"/>
</dbReference>
<dbReference type="AlphaFoldDB" id="A0A4Y9Z7C7"/>
<dbReference type="EMBL" id="SEOQ01000102">
    <property type="protein sequence ID" value="TFY70422.1"/>
    <property type="molecule type" value="Genomic_DNA"/>
</dbReference>
<feature type="non-terminal residue" evidence="7">
    <location>
        <position position="1053"/>
    </location>
</feature>
<dbReference type="GO" id="GO:0003724">
    <property type="term" value="F:RNA helicase activity"/>
    <property type="evidence" value="ECO:0007669"/>
    <property type="project" value="TreeGrafter"/>
</dbReference>
<proteinExistence type="predicted"/>
<comment type="caution">
    <text evidence="7">The sequence shown here is derived from an EMBL/GenBank/DDBJ whole genome shotgun (WGS) entry which is preliminary data.</text>
</comment>
<protein>
    <recommendedName>
        <fullName evidence="9">AAA+ ATPase domain-containing protein</fullName>
    </recommendedName>
</protein>
<dbReference type="Proteomes" id="UP000298327">
    <property type="component" value="Unassembled WGS sequence"/>
</dbReference>
<feature type="domain" description="DNA2/NAM7 helicase-like C-terminal" evidence="6">
    <location>
        <begin position="840"/>
        <end position="1053"/>
    </location>
</feature>
<feature type="region of interest" description="Disordered" evidence="2">
    <location>
        <begin position="231"/>
        <end position="264"/>
    </location>
</feature>
<evidence type="ECO:0000256" key="4">
    <source>
        <dbReference type="SAM" id="SignalP"/>
    </source>
</evidence>
<dbReference type="PANTHER" id="PTHR10887:SF517">
    <property type="entry name" value="RNA HELICASE NONSENSE MRNA REDUCING FACTOR"/>
    <property type="match status" value="1"/>
</dbReference>
<dbReference type="InterPro" id="IPR027417">
    <property type="entry name" value="P-loop_NTPase"/>
</dbReference>
<name>A0A4Y9Z7C7_9AGAM</name>
<organism evidence="7 8">
    <name type="scientific">Dentipellis fragilis</name>
    <dbReference type="NCBI Taxonomy" id="205917"/>
    <lineage>
        <taxon>Eukaryota</taxon>
        <taxon>Fungi</taxon>
        <taxon>Dikarya</taxon>
        <taxon>Basidiomycota</taxon>
        <taxon>Agaricomycotina</taxon>
        <taxon>Agaricomycetes</taxon>
        <taxon>Russulales</taxon>
        <taxon>Hericiaceae</taxon>
        <taxon>Dentipellis</taxon>
    </lineage>
</organism>
<gene>
    <name evidence="7" type="ORF">EVG20_g2574</name>
</gene>